<gene>
    <name evidence="1" type="ordered locus">Bpet4486</name>
</gene>
<dbReference type="eggNOG" id="ENOG5032ZQE">
    <property type="taxonomic scope" value="Bacteria"/>
</dbReference>
<name>A9IDH6_BORPD</name>
<evidence type="ECO:0000313" key="2">
    <source>
        <dbReference type="Proteomes" id="UP000001225"/>
    </source>
</evidence>
<sequence length="669" mass="74037">MGEFAKHARHGKIAGPSLPGFKREEWEKRLNDPALDDDDKRILAAGLFLNDLLSFLRGQIRLADIGMRPQALIRLTIGLATHNLYQLYAATRIDQPLPGTAAELDFPTLLSTTVSVPGGQAFAPDELITGAGDGMKHMFGQLLASQAKPSDRDEHDVNIDDLARISAELNNAVLYECAVGYWHSCVGNGYGLGLHEAGVMIHASRPGLEAARFVSMYRRNNGFLQNSMEIAEAWLHKWPAATKKALCGIPLVRRIYGSERIERIELGLDSKVLEAAVTGVVAMLGLQHGYYRAFMDEPLPELGAFTINQIISGWRVLQSLAMAIFDSLGPVSSSNPRELLRFSPSIPHHVLRATFAKALGLDAERAEALLDVFVFRRNRSQDMWTRPLMRIGQDYFLVVSCIHSVHLERILEGWMRQGGLDLERRGPEFEKYCREQLQQYAKASPIAAAVTILDRELKFTPAGGTQEEIDIVVLIGDAVLLVEAKCILWPDDPPQFANYRATVEKAAAQLRRKQEAVASDYPAFARRLRELGHAAPAPGKILGCVLTNSAVYAGFSIDGVPVIDLPILAAYLENRYVKAEVRQGSKSLHQHLLHFYDDAVQAGMRLERYLADPPQLSDMKRYVKPRDLVFPVESPAFGKLVHRSYSVEVDIAEMKQRYGPAAAGGDASG</sequence>
<protein>
    <recommendedName>
        <fullName evidence="3">NERD domain-containing protein</fullName>
    </recommendedName>
</protein>
<dbReference type="Proteomes" id="UP000001225">
    <property type="component" value="Chromosome"/>
</dbReference>
<organism evidence="1 2">
    <name type="scientific">Bordetella petrii (strain ATCC BAA-461 / DSM 12804 / CCUG 43448 / CIP 107267 / Se-1111R)</name>
    <dbReference type="NCBI Taxonomy" id="340100"/>
    <lineage>
        <taxon>Bacteria</taxon>
        <taxon>Pseudomonadati</taxon>
        <taxon>Pseudomonadota</taxon>
        <taxon>Betaproteobacteria</taxon>
        <taxon>Burkholderiales</taxon>
        <taxon>Alcaligenaceae</taxon>
        <taxon>Bordetella</taxon>
    </lineage>
</organism>
<dbReference type="AlphaFoldDB" id="A9IDH6"/>
<dbReference type="EMBL" id="AM902716">
    <property type="protein sequence ID" value="CAP44837.1"/>
    <property type="molecule type" value="Genomic_DNA"/>
</dbReference>
<evidence type="ECO:0000313" key="1">
    <source>
        <dbReference type="EMBL" id="CAP44837.1"/>
    </source>
</evidence>
<reference evidence="1 2" key="1">
    <citation type="journal article" date="2008" name="BMC Genomics">
        <title>The missing link: Bordetella petrii is endowed with both the metabolic versatility of environmental bacteria and virulence traits of pathogenic Bordetellae.</title>
        <authorList>
            <person name="Gross R."/>
            <person name="Guzman C.A."/>
            <person name="Sebaihia M."/>
            <person name="Martins Dos Santos V.A."/>
            <person name="Pieper D.H."/>
            <person name="Koebnik R."/>
            <person name="Lechner M."/>
            <person name="Bartels D."/>
            <person name="Buhrmester J."/>
            <person name="Choudhuri J.V."/>
            <person name="Ebensen T."/>
            <person name="Gaigalat L."/>
            <person name="Herrmann S."/>
            <person name="Khachane A.N."/>
            <person name="Larisch C."/>
            <person name="Link S."/>
            <person name="Linke B."/>
            <person name="Meyer F."/>
            <person name="Mormann S."/>
            <person name="Nakunst D."/>
            <person name="Rueckert C."/>
            <person name="Schneiker-Bekel S."/>
            <person name="Schulze K."/>
            <person name="Vorhoelter F.J."/>
            <person name="Yevsa T."/>
            <person name="Engle J.T."/>
            <person name="Goldman W.E."/>
            <person name="Puehler A."/>
            <person name="Goebel U.B."/>
            <person name="Goesmann A."/>
            <person name="Bloecker H."/>
            <person name="Kaiser O."/>
            <person name="Martinez-Arias R."/>
        </authorList>
    </citation>
    <scope>NUCLEOTIDE SEQUENCE [LARGE SCALE GENOMIC DNA]</scope>
    <source>
        <strain evidence="2">ATCC BAA-461 / DSM 12804 / CCUG 43448 / CIP 107267 / Se-1111R</strain>
    </source>
</reference>
<accession>A9IDH6</accession>
<evidence type="ECO:0008006" key="3">
    <source>
        <dbReference type="Google" id="ProtNLM"/>
    </source>
</evidence>
<dbReference type="KEGG" id="bpt:Bpet4486"/>
<keyword evidence="2" id="KW-1185">Reference proteome</keyword>
<proteinExistence type="predicted"/>